<protein>
    <submittedName>
        <fullName evidence="1">Uncharacterized protein</fullName>
    </submittedName>
</protein>
<dbReference type="EMBL" id="BMQS01000002">
    <property type="protein sequence ID" value="GGT88046.1"/>
    <property type="molecule type" value="Genomic_DNA"/>
</dbReference>
<evidence type="ECO:0000313" key="3">
    <source>
        <dbReference type="Proteomes" id="UP000276741"/>
    </source>
</evidence>
<dbReference type="Proteomes" id="UP000276741">
    <property type="component" value="Chromosome"/>
</dbReference>
<dbReference type="Proteomes" id="UP000616143">
    <property type="component" value="Unassembled WGS sequence"/>
</dbReference>
<reference evidence="1" key="3">
    <citation type="journal article" date="2019" name="BMC Res. Notes">
        <title>Complete genome sequence of the Sulfodiicoccus acidiphilus strain HS-1T, the first crenarchaeon that lacks polB3, isolated from an acidic hot spring in Ohwaku-dani, Hakone, Japan.</title>
        <authorList>
            <person name="Sakai H.D."/>
            <person name="Kurosawa N."/>
        </authorList>
    </citation>
    <scope>NUCLEOTIDE SEQUENCE</scope>
    <source>
        <strain evidence="1">HS-1</strain>
    </source>
</reference>
<gene>
    <name evidence="2" type="ORF">GCM10007116_02490</name>
    <name evidence="1" type="ORF">HS1genome_1303</name>
</gene>
<proteinExistence type="predicted"/>
<dbReference type="EMBL" id="AP018553">
    <property type="protein sequence ID" value="BBD72914.1"/>
    <property type="molecule type" value="Genomic_DNA"/>
</dbReference>
<name>A0A348B412_9CREN</name>
<evidence type="ECO:0000313" key="2">
    <source>
        <dbReference type="EMBL" id="GGT88046.1"/>
    </source>
</evidence>
<reference evidence="2" key="1">
    <citation type="journal article" date="2014" name="Int. J. Syst. Evol. Microbiol.">
        <title>Complete genome sequence of Corynebacterium casei LMG S-19264T (=DSM 44701T), isolated from a smear-ripened cheese.</title>
        <authorList>
            <consortium name="US DOE Joint Genome Institute (JGI-PGF)"/>
            <person name="Walter F."/>
            <person name="Albersmeier A."/>
            <person name="Kalinowski J."/>
            <person name="Ruckert C."/>
        </authorList>
    </citation>
    <scope>NUCLEOTIDE SEQUENCE</scope>
    <source>
        <strain evidence="2">JCM 31740</strain>
    </source>
</reference>
<dbReference type="AlphaFoldDB" id="A0A348B412"/>
<dbReference type="GeneID" id="38666820"/>
<reference evidence="3" key="2">
    <citation type="submission" date="2018-04" db="EMBL/GenBank/DDBJ databases">
        <title>Complete genome sequence of Sulfodiicoccus acidiphilus strain HS-1.</title>
        <authorList>
            <person name="Sakai H.D."/>
            <person name="Kurosawa N."/>
        </authorList>
    </citation>
    <scope>NUCLEOTIDE SEQUENCE [LARGE SCALE GENOMIC DNA]</scope>
    <source>
        <strain evidence="3">HS-1</strain>
    </source>
</reference>
<reference evidence="2" key="4">
    <citation type="submission" date="2020-09" db="EMBL/GenBank/DDBJ databases">
        <authorList>
            <person name="Sun Q."/>
            <person name="Ohkuma M."/>
        </authorList>
    </citation>
    <scope>NUCLEOTIDE SEQUENCE</scope>
    <source>
        <strain evidence="2">JCM 31740</strain>
    </source>
</reference>
<keyword evidence="3" id="KW-1185">Reference proteome</keyword>
<dbReference type="RefSeq" id="WP_232018732.1">
    <property type="nucleotide sequence ID" value="NZ_AP018553.1"/>
</dbReference>
<sequence>MAYKYNIACRISPVPVERDVLLGRVRDVIDRARVEGLTIRVIGGAAVAMLAPRGVNLYPRSYKDADYFGLSSESGRLSKFLESLGMIPNRRFNALRGGTRLMFYDPSLEATVDVFLDEFVMCHKLSLKPRLKIMDYTVAPSDLLLTKLQIVKMTPNDVKDVMALLHDLEPGTSDSYSTFDVNYIIRLLSDDWGFYTTVTDNLNTLISVFKSVQDGELLISRADSLLKSLEGSPKTVKWKLRAKVGRRTKWYEEPEEVAEFKPS</sequence>
<dbReference type="KEGG" id="sacd:HS1genome_1303"/>
<accession>A0A348B412</accession>
<organism evidence="1 3">
    <name type="scientific">Sulfodiicoccus acidiphilus</name>
    <dbReference type="NCBI Taxonomy" id="1670455"/>
    <lineage>
        <taxon>Archaea</taxon>
        <taxon>Thermoproteota</taxon>
        <taxon>Thermoprotei</taxon>
        <taxon>Sulfolobales</taxon>
        <taxon>Sulfolobaceae</taxon>
        <taxon>Sulfodiicoccus</taxon>
    </lineage>
</organism>
<evidence type="ECO:0000313" key="1">
    <source>
        <dbReference type="EMBL" id="BBD72914.1"/>
    </source>
</evidence>